<evidence type="ECO:0000313" key="14">
    <source>
        <dbReference type="EMBL" id="ARJ19889.1"/>
    </source>
</evidence>
<dbReference type="InterPro" id="IPR007081">
    <property type="entry name" value="RNA_pol_Rpb1_5"/>
</dbReference>
<dbReference type="InterPro" id="IPR007083">
    <property type="entry name" value="RNA_pol_Rpb1_4"/>
</dbReference>
<dbReference type="Proteomes" id="UP000001753">
    <property type="component" value="Chromosome"/>
</dbReference>
<dbReference type="GO" id="GO:0000428">
    <property type="term" value="C:DNA-directed RNA polymerase complex"/>
    <property type="evidence" value="ECO:0007669"/>
    <property type="project" value="UniProtKB-KW"/>
</dbReference>
<sequence>MIDVNNFEYMKIGLASPDKIRSWSYGEVKKPETINYRTLKPEKDGLFCERIFGPQKDWECHCGKYKRVRYKGVVCDRCGVEVTRAKVRRERMGHIELAAPVSHIWYFKGIPSRMGLVLDMSPRALEEVIYFASYVVTESGDTPLDKKQLLSEKEYRAYRDRYGSTFHAAMGAEAIKKLLQDIDLDKEVDFLKEELKTAQGQRRTRAIKRLEVLEAFRNSGNHPSWMILEVLPVIPPELRPMVQLDGGRFATSDLNDLYRRVINRNNRLKRLLDLGAPSIIVQNEKRMLQEAVDALIDNGRRGRPVTGPGNRPLKSLSHMLKGKQGRFRQNLLGKRVDYSGRSVIVVGPNLKMYQCGLPKEMALELFKPFVMKELVGKGLAHNIKSAKRKIERVHPEVWDVLESVIKEHPVLLNRAPTLHRLGIQAFEPTLVEGRAIRLHPLVCTAYNADFDGDQMAVHVPLSSEAQAEARILMLAAQNILNPKDGKPVVTPSQDMVLGNYYLTLEREGAIGEGMVFKDANEAILAYQNGYVHLHTRVAVAASSVNNVTFTEEQKSKLLLTTVGKLIFNEILPESFPYINEPTNSNLEKETPAEYFVEKGANIKEIIASREEVAPFSKKILGNIIAEVFKRFQITETSRMLDRMKNLGFKYSTKAGITVGVSDILVLGEKNEILHEAQAKVDNVIKQFRRGLITEEERYDRVISIWSNAKDVIQGKLMKSLNKRNPIFMMSDSGARGNASNFTQLAGMRGLMANPSGRIIELPIKSSFREGLTVLEYFISTHGARKGLADTALKTADSGYLTRRLVDVAQDVIVRQDDCGTDRGLLIGAIKEGNEVIESLYDRLVGRFARKTVKHPETGEVLIAENQLITEDIAHIVEKSGVETVNIRSAFTCNTRHGVCKKCYGRNLATGTDVEVGEAVGIIAAQSIGEPGTQLTMRTFHTGGVAGDDITQGLPRIQEIFEARNPKGQAVISEIDGVIAAINDVKDRQEVVVQGEVEARTYAIPYGARLKVTLGQPISHGKELTEGSIDPKELLKVTDITAVQEYLLREVQKVYRMQGVEIGDKHVEVMVRQMLRKVRVSDAGETDVLPGTLLDIHQFTDANAKVLLKGKQPATARPVLLGITKASLETDSFLSAASFQETTRVLTDAAIKGKRDELLGLKENVIIGKLVPAGTGMNRYRKVDLVKTTQDNMNVENDEVYVEQ</sequence>
<dbReference type="InterPro" id="IPR042102">
    <property type="entry name" value="RNA_pol_Rpb1_3_sf"/>
</dbReference>
<dbReference type="Gene3D" id="1.10.132.30">
    <property type="match status" value="1"/>
</dbReference>
<dbReference type="FunFam" id="1.10.150.390:FF:000002">
    <property type="entry name" value="DNA-directed RNA polymerase subunit beta"/>
    <property type="match status" value="1"/>
</dbReference>
<dbReference type="Gene3D" id="1.10.150.390">
    <property type="match status" value="1"/>
</dbReference>
<keyword evidence="9 11" id="KW-0804">Transcription</keyword>
<organism evidence="15">
    <name type="scientific">Bacillus mycoides</name>
    <dbReference type="NCBI Taxonomy" id="1405"/>
    <lineage>
        <taxon>Bacteria</taxon>
        <taxon>Bacillati</taxon>
        <taxon>Bacillota</taxon>
        <taxon>Bacilli</taxon>
        <taxon>Bacillales</taxon>
        <taxon>Bacillaceae</taxon>
        <taxon>Bacillus</taxon>
        <taxon>Bacillus cereus group</taxon>
    </lineage>
</organism>
<dbReference type="CDD" id="cd02655">
    <property type="entry name" value="RNAP_beta'_C"/>
    <property type="match status" value="1"/>
</dbReference>
<evidence type="ECO:0000313" key="16">
    <source>
        <dbReference type="EMBL" id="TKI87198.1"/>
    </source>
</evidence>
<dbReference type="Pfam" id="PF00623">
    <property type="entry name" value="RNA_pol_Rpb1_2"/>
    <property type="match status" value="1"/>
</dbReference>
<dbReference type="EC" id="2.7.7.6" evidence="11"/>
<feature type="binding site" evidence="11">
    <location>
        <position position="62"/>
    </location>
    <ligand>
        <name>Zn(2+)</name>
        <dbReference type="ChEBI" id="CHEBI:29105"/>
        <label>1</label>
    </ligand>
</feature>
<dbReference type="SMART" id="SM00663">
    <property type="entry name" value="RPOLA_N"/>
    <property type="match status" value="1"/>
</dbReference>
<evidence type="ECO:0000256" key="7">
    <source>
        <dbReference type="ARBA" id="ARBA00022833"/>
    </source>
</evidence>
<reference evidence="14 17" key="2">
    <citation type="submission" date="2017-04" db="EMBL/GenBank/DDBJ databases">
        <title>The Characteristic of a Fine Plant Growth-Promoting Rhizobacteria Bacillus mycoides Gnyt1 and its Whole Genome Sequencing Analysis.</title>
        <authorList>
            <person name="Li J.H."/>
            <person name="Yao T."/>
        </authorList>
    </citation>
    <scope>NUCLEOTIDE SEQUENCE [LARGE SCALE GENOMIC DNA]</scope>
    <source>
        <strain evidence="14 17">Gnyt1</strain>
    </source>
</reference>
<dbReference type="EMBL" id="SZOD01000061">
    <property type="protein sequence ID" value="TKI87198.1"/>
    <property type="molecule type" value="Genomic_DNA"/>
</dbReference>
<dbReference type="InterPro" id="IPR012754">
    <property type="entry name" value="DNA-dir_RpoC_beta_prime_bact"/>
</dbReference>
<dbReference type="Pfam" id="PF04998">
    <property type="entry name" value="RNA_pol_Rpb1_5"/>
    <property type="match status" value="2"/>
</dbReference>
<dbReference type="Proteomes" id="UP000305524">
    <property type="component" value="Unassembled WGS sequence"/>
</dbReference>
<dbReference type="GO" id="GO:0008270">
    <property type="term" value="F:zinc ion binding"/>
    <property type="evidence" value="ECO:0007669"/>
    <property type="project" value="UniProtKB-UniRule"/>
</dbReference>
<dbReference type="Proteomes" id="UP000192932">
    <property type="component" value="Chromosome"/>
</dbReference>
<dbReference type="Gene3D" id="2.40.40.20">
    <property type="match status" value="1"/>
</dbReference>
<dbReference type="InterPro" id="IPR045867">
    <property type="entry name" value="DNA-dir_RpoC_beta_prime"/>
</dbReference>
<keyword evidence="6 11" id="KW-0479">Metal-binding</keyword>
<comment type="catalytic activity">
    <reaction evidence="10 11 12">
        <text>RNA(n) + a ribonucleoside 5'-triphosphate = RNA(n+1) + diphosphate</text>
        <dbReference type="Rhea" id="RHEA:21248"/>
        <dbReference type="Rhea" id="RHEA-COMP:14527"/>
        <dbReference type="Rhea" id="RHEA-COMP:17342"/>
        <dbReference type="ChEBI" id="CHEBI:33019"/>
        <dbReference type="ChEBI" id="CHEBI:61557"/>
        <dbReference type="ChEBI" id="CHEBI:140395"/>
        <dbReference type="EC" id="2.7.7.6"/>
    </reaction>
</comment>
<feature type="binding site" evidence="11">
    <location>
        <position position="902"/>
    </location>
    <ligand>
        <name>Zn(2+)</name>
        <dbReference type="ChEBI" id="CHEBI:29105"/>
        <label>2</label>
    </ligand>
</feature>
<reference evidence="15" key="1">
    <citation type="journal article" date="2012" name="Genome Res.">
        <title>Genomic characterization of the Bacillus cereus sensu lato species: Backdrop to the evolution of Bacillus anthracis.</title>
        <authorList>
            <person name="Zwick M.E."/>
            <person name="Joseph S.J."/>
            <person name="Didelot X."/>
            <person name="Chen P.E."/>
            <person name="Bishop-Lilly K.A."/>
            <person name="Stewart A.C."/>
            <person name="Willner K."/>
            <person name="Nolan N."/>
            <person name="Lentz S."/>
            <person name="Thomason M.K."/>
            <person name="Sozhamannan S."/>
            <person name="Mateczun A.J."/>
            <person name="Du L."/>
            <person name="Read T.D."/>
        </authorList>
    </citation>
    <scope>NUCLEOTIDE SEQUENCE [LARGE SCALE GENOMIC DNA]</scope>
    <source>
        <strain evidence="15">AH603</strain>
    </source>
</reference>
<dbReference type="InterPro" id="IPR007080">
    <property type="entry name" value="RNA_pol_Rpb1_1"/>
</dbReference>
<dbReference type="PANTHER" id="PTHR19376">
    <property type="entry name" value="DNA-DIRECTED RNA POLYMERASE"/>
    <property type="match status" value="1"/>
</dbReference>
<dbReference type="NCBIfam" id="TIGR02386">
    <property type="entry name" value="rpoC_TIGR"/>
    <property type="match status" value="1"/>
</dbReference>
<dbReference type="Pfam" id="PF04997">
    <property type="entry name" value="RNA_pol_Rpb1_1"/>
    <property type="match status" value="1"/>
</dbReference>
<feature type="binding site" evidence="11">
    <location>
        <position position="451"/>
    </location>
    <ligand>
        <name>Mg(2+)</name>
        <dbReference type="ChEBI" id="CHEBI:18420"/>
    </ligand>
</feature>
<feature type="binding site" evidence="11">
    <location>
        <position position="892"/>
    </location>
    <ligand>
        <name>Zn(2+)</name>
        <dbReference type="ChEBI" id="CHEBI:29105"/>
        <label>2</label>
    </ligand>
</feature>
<dbReference type="GO" id="GO:0003899">
    <property type="term" value="F:DNA-directed RNA polymerase activity"/>
    <property type="evidence" value="ECO:0007669"/>
    <property type="project" value="UniProtKB-UniRule"/>
</dbReference>
<feature type="binding site" evidence="11">
    <location>
        <position position="818"/>
    </location>
    <ligand>
        <name>Zn(2+)</name>
        <dbReference type="ChEBI" id="CHEBI:29105"/>
        <label>2</label>
    </ligand>
</feature>
<keyword evidence="8 11" id="KW-0460">Magnesium</keyword>
<dbReference type="Gene3D" id="1.10.274.100">
    <property type="entry name" value="RNA polymerase Rpb1, domain 3"/>
    <property type="match status" value="1"/>
</dbReference>
<dbReference type="Gene3D" id="4.10.860.120">
    <property type="entry name" value="RNA polymerase II, clamp domain"/>
    <property type="match status" value="1"/>
</dbReference>
<feature type="binding site" evidence="11">
    <location>
        <position position="75"/>
    </location>
    <ligand>
        <name>Zn(2+)</name>
        <dbReference type="ChEBI" id="CHEBI:29105"/>
        <label>1</label>
    </ligand>
</feature>
<feature type="binding site" evidence="11">
    <location>
        <position position="449"/>
    </location>
    <ligand>
        <name>Mg(2+)</name>
        <dbReference type="ChEBI" id="CHEBI:18420"/>
    </ligand>
</feature>
<comment type="similarity">
    <text evidence="2 11 12">Belongs to the RNA polymerase beta' chain family.</text>
</comment>
<evidence type="ECO:0000256" key="8">
    <source>
        <dbReference type="ARBA" id="ARBA00022842"/>
    </source>
</evidence>
<evidence type="ECO:0000256" key="12">
    <source>
        <dbReference type="RuleBase" id="RU004279"/>
    </source>
</evidence>
<evidence type="ECO:0000256" key="2">
    <source>
        <dbReference type="ARBA" id="ARBA00006460"/>
    </source>
</evidence>
<accession>A0A1W6A224</accession>
<evidence type="ECO:0000256" key="1">
    <source>
        <dbReference type="ARBA" id="ARBA00004026"/>
    </source>
</evidence>
<dbReference type="HAMAP" id="MF_01322">
    <property type="entry name" value="RNApol_bact_RpoC"/>
    <property type="match status" value="1"/>
</dbReference>
<dbReference type="CDD" id="cd01609">
    <property type="entry name" value="RNAP_beta'_N"/>
    <property type="match status" value="1"/>
</dbReference>
<evidence type="ECO:0000313" key="15">
    <source>
        <dbReference type="EMBL" id="EEL72888.1"/>
    </source>
</evidence>
<feature type="domain" description="RNA polymerase N-terminal" evidence="13">
    <location>
        <begin position="224"/>
        <end position="503"/>
    </location>
</feature>
<evidence type="ECO:0000256" key="5">
    <source>
        <dbReference type="ARBA" id="ARBA00022695"/>
    </source>
</evidence>
<evidence type="ECO:0000256" key="6">
    <source>
        <dbReference type="ARBA" id="ARBA00022723"/>
    </source>
</evidence>
<keyword evidence="5 11" id="KW-0548">Nucleotidyltransferase</keyword>
<feature type="binding site" evidence="11">
    <location>
        <position position="453"/>
    </location>
    <ligand>
        <name>Mg(2+)</name>
        <dbReference type="ChEBI" id="CHEBI:18420"/>
    </ligand>
</feature>
<dbReference type="FunFam" id="4.10.860.120:FF:000001">
    <property type="entry name" value="DNA-directed RNA polymerase subunit beta"/>
    <property type="match status" value="1"/>
</dbReference>
<keyword evidence="7 11" id="KW-0862">Zinc</keyword>
<dbReference type="EMBL" id="ACMP01000004">
    <property type="protein sequence ID" value="EEL72888.1"/>
    <property type="molecule type" value="Genomic_DNA"/>
</dbReference>
<dbReference type="Pfam" id="PF05000">
    <property type="entry name" value="RNA_pol_Rpb1_4"/>
    <property type="match status" value="1"/>
</dbReference>
<feature type="binding site" evidence="11">
    <location>
        <position position="78"/>
    </location>
    <ligand>
        <name>Zn(2+)</name>
        <dbReference type="ChEBI" id="CHEBI:29105"/>
        <label>1</label>
    </ligand>
</feature>
<gene>
    <name evidence="11 16" type="primary">rpoC</name>
    <name evidence="14" type="ORF">B7492_00640</name>
    <name evidence="15" type="ORF">bcere0026_890</name>
    <name evidence="16" type="ORF">FC701_02855</name>
</gene>
<dbReference type="InterPro" id="IPR000722">
    <property type="entry name" value="RNA_pol_asu"/>
</dbReference>
<comment type="function">
    <text evidence="1 11 12">DNA-dependent RNA polymerase catalyzes the transcription of DNA into RNA using the four ribonucleoside triphosphates as substrates.</text>
</comment>
<evidence type="ECO:0000256" key="11">
    <source>
        <dbReference type="HAMAP-Rule" id="MF_01322"/>
    </source>
</evidence>
<protein>
    <recommendedName>
        <fullName evidence="11">DNA-directed RNA polymerase subunit beta'</fullName>
        <shortName evidence="11">RNAP subunit beta'</shortName>
        <ecNumber evidence="11">2.7.7.6</ecNumber>
    </recommendedName>
    <alternativeName>
        <fullName evidence="11">RNA polymerase subunit beta'</fullName>
    </alternativeName>
    <alternativeName>
        <fullName evidence="11">Transcriptase subunit beta'</fullName>
    </alternativeName>
</protein>
<keyword evidence="4 11" id="KW-0808">Transferase</keyword>
<feature type="binding site" evidence="11">
    <location>
        <position position="899"/>
    </location>
    <ligand>
        <name>Zn(2+)</name>
        <dbReference type="ChEBI" id="CHEBI:29105"/>
        <label>2</label>
    </ligand>
</feature>
<dbReference type="GO" id="GO:0000287">
    <property type="term" value="F:magnesium ion binding"/>
    <property type="evidence" value="ECO:0007669"/>
    <property type="project" value="UniProtKB-UniRule"/>
</dbReference>
<dbReference type="InterPro" id="IPR038120">
    <property type="entry name" value="Rpb1_funnel_sf"/>
</dbReference>
<evidence type="ECO:0000256" key="9">
    <source>
        <dbReference type="ARBA" id="ARBA00023163"/>
    </source>
</evidence>
<evidence type="ECO:0000256" key="10">
    <source>
        <dbReference type="ARBA" id="ARBA00048552"/>
    </source>
</evidence>
<dbReference type="GO" id="GO:0006351">
    <property type="term" value="P:DNA-templated transcription"/>
    <property type="evidence" value="ECO:0007669"/>
    <property type="project" value="UniProtKB-UniRule"/>
</dbReference>
<evidence type="ECO:0000313" key="17">
    <source>
        <dbReference type="Proteomes" id="UP000192932"/>
    </source>
</evidence>
<dbReference type="GO" id="GO:0003677">
    <property type="term" value="F:DNA binding"/>
    <property type="evidence" value="ECO:0007669"/>
    <property type="project" value="UniProtKB-UniRule"/>
</dbReference>
<comment type="cofactor">
    <cofactor evidence="11">
        <name>Zn(2+)</name>
        <dbReference type="ChEBI" id="CHEBI:29105"/>
    </cofactor>
    <text evidence="11">Binds 2 Zn(2+) ions per subunit.</text>
</comment>
<evidence type="ECO:0000313" key="18">
    <source>
        <dbReference type="Proteomes" id="UP000305524"/>
    </source>
</evidence>
<dbReference type="HOGENOM" id="CLU_000524_3_1_9"/>
<feature type="binding site" evidence="11">
    <location>
        <position position="60"/>
    </location>
    <ligand>
        <name>Zn(2+)</name>
        <dbReference type="ChEBI" id="CHEBI:29105"/>
        <label>1</label>
    </ligand>
</feature>
<dbReference type="RefSeq" id="WP_002063415.1">
    <property type="nucleotide sequence ID" value="NZ_CM000737.1"/>
</dbReference>
<comment type="cofactor">
    <cofactor evidence="11">
        <name>Mg(2+)</name>
        <dbReference type="ChEBI" id="CHEBI:18420"/>
    </cofactor>
    <text evidence="11">Binds 1 Mg(2+) ion per subunit.</text>
</comment>
<dbReference type="InterPro" id="IPR006592">
    <property type="entry name" value="RNA_pol_N"/>
</dbReference>
<dbReference type="SUPFAM" id="SSF64484">
    <property type="entry name" value="beta and beta-prime subunits of DNA dependent RNA-polymerase"/>
    <property type="match status" value="1"/>
</dbReference>
<dbReference type="Gene3D" id="2.40.50.100">
    <property type="match status" value="1"/>
</dbReference>
<keyword evidence="3 11" id="KW-0240">DNA-directed RNA polymerase</keyword>
<evidence type="ECO:0000256" key="4">
    <source>
        <dbReference type="ARBA" id="ARBA00022679"/>
    </source>
</evidence>
<dbReference type="Gene3D" id="1.10.40.90">
    <property type="match status" value="1"/>
</dbReference>
<dbReference type="Gene3D" id="1.10.1790.20">
    <property type="match status" value="1"/>
</dbReference>
<comment type="subunit">
    <text evidence="11">The RNAP catalytic core consists of 2 alpha, 1 beta, 1 beta' and 1 omega subunit. When a sigma factor is associated with the core the holoenzyme is formed, which can initiate transcription.</text>
</comment>
<dbReference type="InterPro" id="IPR044893">
    <property type="entry name" value="RNA_pol_Rpb1_clamp_domain"/>
</dbReference>
<reference evidence="16 18" key="3">
    <citation type="journal article" date="2019" name="Environ. Microbiol.">
        <title>An active ?-lactamase is a part of an orchestrated cell wall stress resistance network of Bacillus subtilis and related rhizosphere species.</title>
        <authorList>
            <person name="Bucher T."/>
            <person name="Keren-Paz A."/>
            <person name="Hausser J."/>
            <person name="Olender T."/>
            <person name="Cytryn E."/>
            <person name="Kolodkin-Gal I."/>
        </authorList>
    </citation>
    <scope>NUCLEOTIDE SEQUENCE [LARGE SCALE GENOMIC DNA]</scope>
    <source>
        <strain evidence="16 18">I186</strain>
    </source>
</reference>
<accession>C2XN69</accession>
<name>C2XN69_BACMY</name>
<proteinExistence type="inferred from homology"/>
<dbReference type="Pfam" id="PF04983">
    <property type="entry name" value="RNA_pol_Rpb1_3"/>
    <property type="match status" value="1"/>
</dbReference>
<evidence type="ECO:0000259" key="13">
    <source>
        <dbReference type="SMART" id="SM00663"/>
    </source>
</evidence>
<dbReference type="AlphaFoldDB" id="C2XN69"/>
<dbReference type="EMBL" id="CP020743">
    <property type="protein sequence ID" value="ARJ19889.1"/>
    <property type="molecule type" value="Genomic_DNA"/>
</dbReference>
<dbReference type="InterPro" id="IPR007066">
    <property type="entry name" value="RNA_pol_Rpb1_3"/>
</dbReference>
<evidence type="ECO:0000256" key="3">
    <source>
        <dbReference type="ARBA" id="ARBA00022478"/>
    </source>
</evidence>
<dbReference type="PANTHER" id="PTHR19376:SF54">
    <property type="entry name" value="DNA-DIRECTED RNA POLYMERASE SUBUNIT BETA"/>
    <property type="match status" value="1"/>
</dbReference>